<feature type="transmembrane region" description="Helical" evidence="11">
    <location>
        <begin position="12"/>
        <end position="33"/>
    </location>
</feature>
<feature type="transmembrane region" description="Helical" evidence="11">
    <location>
        <begin position="401"/>
        <end position="421"/>
    </location>
</feature>
<feature type="transmembrane region" description="Helical" evidence="11">
    <location>
        <begin position="331"/>
        <end position="351"/>
    </location>
</feature>
<evidence type="ECO:0000256" key="11">
    <source>
        <dbReference type="SAM" id="Phobius"/>
    </source>
</evidence>
<evidence type="ECO:0000256" key="3">
    <source>
        <dbReference type="ARBA" id="ARBA00022448"/>
    </source>
</evidence>
<evidence type="ECO:0000256" key="7">
    <source>
        <dbReference type="ARBA" id="ARBA00022989"/>
    </source>
</evidence>
<feature type="transmembrane region" description="Helical" evidence="11">
    <location>
        <begin position="306"/>
        <end position="325"/>
    </location>
</feature>
<comment type="caution">
    <text evidence="13">The sequence shown here is derived from an EMBL/GenBank/DDBJ whole genome shotgun (WGS) entry which is preliminary data.</text>
</comment>
<reference evidence="13" key="1">
    <citation type="submission" date="2015-02" db="EMBL/GenBank/DDBJ databases">
        <title>Genome Assembly of Bacillaceae bacterium MTCC 8252.</title>
        <authorList>
            <person name="Verma A."/>
            <person name="Khatri I."/>
            <person name="Mual P."/>
            <person name="Subramanian S."/>
            <person name="Krishnamurthi S."/>
        </authorList>
    </citation>
    <scope>NUCLEOTIDE SEQUENCE [LARGE SCALE GENOMIC DNA]</scope>
    <source>
        <strain evidence="13">MTCC 8252</strain>
    </source>
</reference>
<proteinExistence type="inferred from homology"/>
<accession>A0A0F5HVP5</accession>
<keyword evidence="6" id="KW-0769">Symport</keyword>
<dbReference type="PANTHER" id="PTHR43045:SF1">
    <property type="entry name" value="SHIKIMATE TRANSPORTER"/>
    <property type="match status" value="1"/>
</dbReference>
<keyword evidence="14" id="KW-1185">Reference proteome</keyword>
<feature type="domain" description="Major facilitator superfamily (MFS) profile" evidence="12">
    <location>
        <begin position="12"/>
        <end position="426"/>
    </location>
</feature>
<dbReference type="RefSeq" id="WP_039237187.1">
    <property type="nucleotide sequence ID" value="NZ_JWIQ02000005.1"/>
</dbReference>
<comment type="subcellular location">
    <subcellularLocation>
        <location evidence="1">Cell membrane</location>
        <topology evidence="1">Multi-pass membrane protein</topology>
    </subcellularLocation>
</comment>
<comment type="similarity">
    <text evidence="2">Belongs to the major facilitator superfamily. Metabolite:H+ Symporter (MHS) family (TC 2.A.1.6) family.</text>
</comment>
<evidence type="ECO:0000256" key="4">
    <source>
        <dbReference type="ARBA" id="ARBA00022475"/>
    </source>
</evidence>
<dbReference type="Gene3D" id="1.20.1250.20">
    <property type="entry name" value="MFS general substrate transporter like domains"/>
    <property type="match status" value="2"/>
</dbReference>
<keyword evidence="7 11" id="KW-1133">Transmembrane helix</keyword>
<feature type="transmembrane region" description="Helical" evidence="11">
    <location>
        <begin position="53"/>
        <end position="73"/>
    </location>
</feature>
<dbReference type="InterPro" id="IPR011701">
    <property type="entry name" value="MFS"/>
</dbReference>
<dbReference type="STRING" id="1221996.QY95_02225"/>
<dbReference type="PANTHER" id="PTHR43045">
    <property type="entry name" value="SHIKIMATE TRANSPORTER"/>
    <property type="match status" value="1"/>
</dbReference>
<dbReference type="CDD" id="cd17369">
    <property type="entry name" value="MFS_ShiA_like"/>
    <property type="match status" value="1"/>
</dbReference>
<dbReference type="Pfam" id="PF07690">
    <property type="entry name" value="MFS_1"/>
    <property type="match status" value="1"/>
</dbReference>
<feature type="transmembrane region" description="Helical" evidence="11">
    <location>
        <begin position="251"/>
        <end position="270"/>
    </location>
</feature>
<evidence type="ECO:0000256" key="9">
    <source>
        <dbReference type="ARBA" id="ARBA00037295"/>
    </source>
</evidence>
<dbReference type="InterPro" id="IPR005828">
    <property type="entry name" value="MFS_sugar_transport-like"/>
</dbReference>
<feature type="transmembrane region" description="Helical" evidence="11">
    <location>
        <begin position="372"/>
        <end position="395"/>
    </location>
</feature>
<feature type="transmembrane region" description="Helical" evidence="11">
    <location>
        <begin position="85"/>
        <end position="103"/>
    </location>
</feature>
<protein>
    <recommendedName>
        <fullName evidence="10">Putative proline/betaine transporter</fullName>
    </recommendedName>
</protein>
<organism evidence="13 14">
    <name type="scientific">Bacillus thermotolerans</name>
    <name type="common">Quasibacillus thermotolerans</name>
    <dbReference type="NCBI Taxonomy" id="1221996"/>
    <lineage>
        <taxon>Bacteria</taxon>
        <taxon>Bacillati</taxon>
        <taxon>Bacillota</taxon>
        <taxon>Bacilli</taxon>
        <taxon>Bacillales</taxon>
        <taxon>Bacillaceae</taxon>
        <taxon>Bacillus</taxon>
    </lineage>
</organism>
<evidence type="ECO:0000259" key="12">
    <source>
        <dbReference type="PROSITE" id="PS50850"/>
    </source>
</evidence>
<name>A0A0F5I2W8_BACTR</name>
<dbReference type="Pfam" id="PF00083">
    <property type="entry name" value="Sugar_tr"/>
    <property type="match status" value="1"/>
</dbReference>
<feature type="transmembrane region" description="Helical" evidence="11">
    <location>
        <begin position="109"/>
        <end position="129"/>
    </location>
</feature>
<evidence type="ECO:0000256" key="10">
    <source>
        <dbReference type="ARBA" id="ARBA00039918"/>
    </source>
</evidence>
<dbReference type="PROSITE" id="PS50850">
    <property type="entry name" value="MFS"/>
    <property type="match status" value="1"/>
</dbReference>
<sequence length="443" mass="48585">MSKAEGRMLKRVVGASLIGSTIEWYDFFLYGVVAGIVFNHLYFPSDDPFVSTLLAYATFAVGFIARPVGGVIFGHFGDKVGRKSMLILTLSIMGGSTFLIAFIPSYEQIGVWAPVLLLLMRIMQGIGLGGEWGGAVLMAYEHAPASRKGFYASFPQIGLSIGLLLASGVVGLLSFTLTEAQFMAWGWRVAFGLSAALIFLGMWIRLNVTESPEFKEVKETKKESKIPIKEMWHNNTKNVLAGMGARYIDGVFFNVMGVFSITYLTANLNISRTDALLGVSIAAFIMCFFIPFFGYVSDRIGRTRTYWIGSLITGFSALPAFWLMSQSGGNITVIWLSIIIPFGIFYAAVYGPEAALFAELFDAKVRYTGMSFVYQFSGIFASGLTPMIATTLLNYNNGDPFFLTMYVVAVGIISAISVRFIQLRQGQQESKKESGDHIEPTGS</sequence>
<keyword evidence="4" id="KW-1003">Cell membrane</keyword>
<evidence type="ECO:0000313" key="14">
    <source>
        <dbReference type="Proteomes" id="UP000031563"/>
    </source>
</evidence>
<evidence type="ECO:0000256" key="5">
    <source>
        <dbReference type="ARBA" id="ARBA00022692"/>
    </source>
</evidence>
<feature type="transmembrane region" description="Helical" evidence="11">
    <location>
        <begin position="185"/>
        <end position="206"/>
    </location>
</feature>
<evidence type="ECO:0000256" key="1">
    <source>
        <dbReference type="ARBA" id="ARBA00004651"/>
    </source>
</evidence>
<dbReference type="EMBL" id="JWIR02000040">
    <property type="protein sequence ID" value="KKB39595.1"/>
    <property type="molecule type" value="Genomic_DNA"/>
</dbReference>
<gene>
    <name evidence="13" type="ORF">QY95_02225</name>
</gene>
<keyword evidence="8 11" id="KW-0472">Membrane</keyword>
<evidence type="ECO:0000256" key="2">
    <source>
        <dbReference type="ARBA" id="ARBA00008240"/>
    </source>
</evidence>
<dbReference type="GO" id="GO:0005886">
    <property type="term" value="C:plasma membrane"/>
    <property type="evidence" value="ECO:0007669"/>
    <property type="project" value="UniProtKB-SubCell"/>
</dbReference>
<dbReference type="SUPFAM" id="SSF103473">
    <property type="entry name" value="MFS general substrate transporter"/>
    <property type="match status" value="1"/>
</dbReference>
<dbReference type="OrthoDB" id="9783227at2"/>
<keyword evidence="3" id="KW-0813">Transport</keyword>
<evidence type="ECO:0000256" key="6">
    <source>
        <dbReference type="ARBA" id="ARBA00022847"/>
    </source>
</evidence>
<dbReference type="AlphaFoldDB" id="A0A0F5I2W8"/>
<comment type="function">
    <text evidence="9">May be a proton symporter involved in the uptake of osmolytes such as proline and glycine betaine.</text>
</comment>
<dbReference type="InterPro" id="IPR020846">
    <property type="entry name" value="MFS_dom"/>
</dbReference>
<dbReference type="GO" id="GO:0015293">
    <property type="term" value="F:symporter activity"/>
    <property type="evidence" value="ECO:0007669"/>
    <property type="project" value="UniProtKB-KW"/>
</dbReference>
<evidence type="ECO:0000313" key="13">
    <source>
        <dbReference type="EMBL" id="KKB39595.1"/>
    </source>
</evidence>
<dbReference type="InterPro" id="IPR036259">
    <property type="entry name" value="MFS_trans_sf"/>
</dbReference>
<dbReference type="Proteomes" id="UP000031563">
    <property type="component" value="Unassembled WGS sequence"/>
</dbReference>
<accession>A0A0F5I2W8</accession>
<feature type="transmembrane region" description="Helical" evidence="11">
    <location>
        <begin position="276"/>
        <end position="294"/>
    </location>
</feature>
<keyword evidence="5 11" id="KW-0812">Transmembrane</keyword>
<dbReference type="FunFam" id="1.20.1250.20:FF:000001">
    <property type="entry name" value="Dicarboxylate MFS transporter"/>
    <property type="match status" value="1"/>
</dbReference>
<feature type="transmembrane region" description="Helical" evidence="11">
    <location>
        <begin position="150"/>
        <end position="173"/>
    </location>
</feature>
<evidence type="ECO:0000256" key="8">
    <source>
        <dbReference type="ARBA" id="ARBA00023136"/>
    </source>
</evidence>